<dbReference type="EnsemblPlants" id="OPUNC03G02580.2">
    <property type="protein sequence ID" value="OPUNC03G02580.2"/>
    <property type="gene ID" value="OPUNC03G02580"/>
</dbReference>
<keyword evidence="2" id="KW-1185">Reference proteome</keyword>
<organism evidence="1">
    <name type="scientific">Oryza punctata</name>
    <name type="common">Red rice</name>
    <dbReference type="NCBI Taxonomy" id="4537"/>
    <lineage>
        <taxon>Eukaryota</taxon>
        <taxon>Viridiplantae</taxon>
        <taxon>Streptophyta</taxon>
        <taxon>Embryophyta</taxon>
        <taxon>Tracheophyta</taxon>
        <taxon>Spermatophyta</taxon>
        <taxon>Magnoliopsida</taxon>
        <taxon>Liliopsida</taxon>
        <taxon>Poales</taxon>
        <taxon>Poaceae</taxon>
        <taxon>BOP clade</taxon>
        <taxon>Oryzoideae</taxon>
        <taxon>Oryzeae</taxon>
        <taxon>Oryzinae</taxon>
        <taxon>Oryza</taxon>
    </lineage>
</organism>
<evidence type="ECO:0000313" key="1">
    <source>
        <dbReference type="EnsemblPlants" id="OPUNC03G02580.2"/>
    </source>
</evidence>
<dbReference type="Proteomes" id="UP000026962">
    <property type="component" value="Chromosome 3"/>
</dbReference>
<accession>A0A0E0K8G6</accession>
<name>A0A0E0K8G6_ORYPU</name>
<dbReference type="AlphaFoldDB" id="A0A0E0K8G6"/>
<reference evidence="1" key="1">
    <citation type="submission" date="2015-04" db="UniProtKB">
        <authorList>
            <consortium name="EnsemblPlants"/>
        </authorList>
    </citation>
    <scope>IDENTIFICATION</scope>
</reference>
<reference evidence="1" key="2">
    <citation type="submission" date="2018-05" db="EMBL/GenBank/DDBJ databases">
        <title>OpunRS2 (Oryza punctata Reference Sequence Version 2).</title>
        <authorList>
            <person name="Zhang J."/>
            <person name="Kudrna D."/>
            <person name="Lee S."/>
            <person name="Talag J."/>
            <person name="Welchert J."/>
            <person name="Wing R.A."/>
        </authorList>
    </citation>
    <scope>NUCLEOTIDE SEQUENCE [LARGE SCALE GENOMIC DNA]</scope>
</reference>
<evidence type="ECO:0000313" key="2">
    <source>
        <dbReference type="Proteomes" id="UP000026962"/>
    </source>
</evidence>
<sequence length="126" mass="14200">MVETSTDLEGTLDQVSGIFSLWVDRAKWTVQGIPTRPRYRYSVGFNHPVDLWYSLKEVGAQGGKTIGKDPTVVEALRNECKKGITCMLEEILAGQAEEIGEKVTWVTEQPLMDILATWHLLCNVKY</sequence>
<dbReference type="Gramene" id="OPUNC03G02580.2">
    <property type="protein sequence ID" value="OPUNC03G02580.2"/>
    <property type="gene ID" value="OPUNC03G02580"/>
</dbReference>
<proteinExistence type="predicted"/>
<protein>
    <submittedName>
        <fullName evidence="1">Uncharacterized protein</fullName>
    </submittedName>
</protein>